<keyword evidence="3" id="KW-1185">Reference proteome</keyword>
<dbReference type="AlphaFoldDB" id="A0AAV6YRH5"/>
<sequence length="87" mass="9893">MAISLILSWEIFCLFSLCSSASLVLISCSFMLFCFLLCAEMFMKCPLTKTLKEHHKLLVVESGLSLNLRYSSMFASVFSAYRGRFKT</sequence>
<comment type="caution">
    <text evidence="2">The sequence shown here is derived from an EMBL/GenBank/DDBJ whole genome shotgun (WGS) entry which is preliminary data.</text>
</comment>
<reference evidence="2" key="1">
    <citation type="thesis" date="2020" institute="ProQuest LLC" country="789 East Eisenhower Parkway, Ann Arbor, MI, USA">
        <title>Comparative Genomics and Chromosome Evolution.</title>
        <authorList>
            <person name="Mudd A.B."/>
        </authorList>
    </citation>
    <scope>NUCLEOTIDE SEQUENCE</scope>
    <source>
        <strain evidence="2">237g6f4</strain>
        <tissue evidence="2">Blood</tissue>
    </source>
</reference>
<dbReference type="EMBL" id="WNYA01040684">
    <property type="protein sequence ID" value="KAG8536603.1"/>
    <property type="molecule type" value="Genomic_DNA"/>
</dbReference>
<evidence type="ECO:0000256" key="1">
    <source>
        <dbReference type="SAM" id="Phobius"/>
    </source>
</evidence>
<proteinExistence type="predicted"/>
<evidence type="ECO:0000313" key="3">
    <source>
        <dbReference type="Proteomes" id="UP000824782"/>
    </source>
</evidence>
<keyword evidence="1" id="KW-1133">Transmembrane helix</keyword>
<evidence type="ECO:0008006" key="4">
    <source>
        <dbReference type="Google" id="ProtNLM"/>
    </source>
</evidence>
<name>A0AAV6YRH5_ENGPU</name>
<keyword evidence="1" id="KW-0472">Membrane</keyword>
<organism evidence="2 3">
    <name type="scientific">Engystomops pustulosus</name>
    <name type="common">Tungara frog</name>
    <name type="synonym">Physalaemus pustulosus</name>
    <dbReference type="NCBI Taxonomy" id="76066"/>
    <lineage>
        <taxon>Eukaryota</taxon>
        <taxon>Metazoa</taxon>
        <taxon>Chordata</taxon>
        <taxon>Craniata</taxon>
        <taxon>Vertebrata</taxon>
        <taxon>Euteleostomi</taxon>
        <taxon>Amphibia</taxon>
        <taxon>Batrachia</taxon>
        <taxon>Anura</taxon>
        <taxon>Neobatrachia</taxon>
        <taxon>Hyloidea</taxon>
        <taxon>Leptodactylidae</taxon>
        <taxon>Leiuperinae</taxon>
        <taxon>Engystomops</taxon>
    </lineage>
</organism>
<protein>
    <recommendedName>
        <fullName evidence="4">Secreted protein</fullName>
    </recommendedName>
</protein>
<gene>
    <name evidence="2" type="ORF">GDO81_026026</name>
</gene>
<evidence type="ECO:0000313" key="2">
    <source>
        <dbReference type="EMBL" id="KAG8536603.1"/>
    </source>
</evidence>
<keyword evidence="1" id="KW-0812">Transmembrane</keyword>
<accession>A0AAV6YRH5</accession>
<feature type="transmembrane region" description="Helical" evidence="1">
    <location>
        <begin position="6"/>
        <end position="39"/>
    </location>
</feature>
<dbReference type="Proteomes" id="UP000824782">
    <property type="component" value="Unassembled WGS sequence"/>
</dbReference>